<protein>
    <submittedName>
        <fullName evidence="1">Uncharacterized protein</fullName>
    </submittedName>
</protein>
<dbReference type="EMBL" id="JANJYI010000009">
    <property type="protein sequence ID" value="KAK2633984.1"/>
    <property type="molecule type" value="Genomic_DNA"/>
</dbReference>
<reference evidence="1" key="1">
    <citation type="journal article" date="2023" name="Plant J.">
        <title>Genome sequences and population genomics provide insights into the demographic history, inbreeding, and mutation load of two 'living fossil' tree species of Dipteronia.</title>
        <authorList>
            <person name="Feng Y."/>
            <person name="Comes H.P."/>
            <person name="Chen J."/>
            <person name="Zhu S."/>
            <person name="Lu R."/>
            <person name="Zhang X."/>
            <person name="Li P."/>
            <person name="Qiu J."/>
            <person name="Olsen K.M."/>
            <person name="Qiu Y."/>
        </authorList>
    </citation>
    <scope>NUCLEOTIDE SEQUENCE</scope>
    <source>
        <strain evidence="1">KIB01</strain>
    </source>
</reference>
<sequence length="122" mass="13871">MKNLEPAADQSSTTTNGIVPRQLLDKRPLPNRLMMMLLFYNSNRPMSRKLLDLEYATSVTAKMLKGKVVLGLVDVYESARGFFIRHYPTMCSIFTGRNPTTCSSIFDVLQVDIVIMYITFVL</sequence>
<accession>A0AAD9TD71</accession>
<keyword evidence="2" id="KW-1185">Reference proteome</keyword>
<gene>
    <name evidence="1" type="ORF">Ddye_028776</name>
</gene>
<comment type="caution">
    <text evidence="1">The sequence shown here is derived from an EMBL/GenBank/DDBJ whole genome shotgun (WGS) entry which is preliminary data.</text>
</comment>
<evidence type="ECO:0000313" key="1">
    <source>
        <dbReference type="EMBL" id="KAK2633984.1"/>
    </source>
</evidence>
<dbReference type="AlphaFoldDB" id="A0AAD9TD71"/>
<evidence type="ECO:0000313" key="2">
    <source>
        <dbReference type="Proteomes" id="UP001280121"/>
    </source>
</evidence>
<name>A0AAD9TD71_9ROSI</name>
<dbReference type="Proteomes" id="UP001280121">
    <property type="component" value="Unassembled WGS sequence"/>
</dbReference>
<organism evidence="1 2">
    <name type="scientific">Dipteronia dyeriana</name>
    <dbReference type="NCBI Taxonomy" id="168575"/>
    <lineage>
        <taxon>Eukaryota</taxon>
        <taxon>Viridiplantae</taxon>
        <taxon>Streptophyta</taxon>
        <taxon>Embryophyta</taxon>
        <taxon>Tracheophyta</taxon>
        <taxon>Spermatophyta</taxon>
        <taxon>Magnoliopsida</taxon>
        <taxon>eudicotyledons</taxon>
        <taxon>Gunneridae</taxon>
        <taxon>Pentapetalae</taxon>
        <taxon>rosids</taxon>
        <taxon>malvids</taxon>
        <taxon>Sapindales</taxon>
        <taxon>Sapindaceae</taxon>
        <taxon>Hippocastanoideae</taxon>
        <taxon>Acereae</taxon>
        <taxon>Dipteronia</taxon>
    </lineage>
</organism>
<proteinExistence type="predicted"/>